<dbReference type="EMBL" id="SIJB01000014">
    <property type="protein sequence ID" value="NBI28448.1"/>
    <property type="molecule type" value="Genomic_DNA"/>
</dbReference>
<accession>A0A6N9Q2H0</accession>
<organism evidence="3 4">
    <name type="scientific">Chengkuizengella marina</name>
    <dbReference type="NCBI Taxonomy" id="2507566"/>
    <lineage>
        <taxon>Bacteria</taxon>
        <taxon>Bacillati</taxon>
        <taxon>Bacillota</taxon>
        <taxon>Bacilli</taxon>
        <taxon>Bacillales</taxon>
        <taxon>Paenibacillaceae</taxon>
        <taxon>Chengkuizengella</taxon>
    </lineage>
</organism>
<dbReference type="Pfam" id="PF04519">
    <property type="entry name" value="Bactofilin"/>
    <property type="match status" value="1"/>
</dbReference>
<dbReference type="PANTHER" id="PTHR35024">
    <property type="entry name" value="HYPOTHETICAL CYTOSOLIC PROTEIN"/>
    <property type="match status" value="1"/>
</dbReference>
<dbReference type="PANTHER" id="PTHR35024:SF4">
    <property type="entry name" value="POLYMER-FORMING CYTOSKELETAL PROTEIN"/>
    <property type="match status" value="1"/>
</dbReference>
<name>A0A6N9Q2H0_9BACL</name>
<evidence type="ECO:0000313" key="3">
    <source>
        <dbReference type="EMBL" id="NBI28448.1"/>
    </source>
</evidence>
<evidence type="ECO:0000313" key="4">
    <source>
        <dbReference type="Proteomes" id="UP000448943"/>
    </source>
</evidence>
<dbReference type="OrthoDB" id="9789407at2"/>
<reference evidence="3 4" key="1">
    <citation type="submission" date="2019-01" db="EMBL/GenBank/DDBJ databases">
        <title>Chengkuizengella sp. nov., isolated from deep-sea sediment of East Pacific Ocean.</title>
        <authorList>
            <person name="Yang J."/>
            <person name="Lai Q."/>
            <person name="Shao Z."/>
        </authorList>
    </citation>
    <scope>NUCLEOTIDE SEQUENCE [LARGE SCALE GENOMIC DNA]</scope>
    <source>
        <strain evidence="3 4">YPA3-1-1</strain>
    </source>
</reference>
<dbReference type="InterPro" id="IPR007607">
    <property type="entry name" value="BacA/B"/>
</dbReference>
<proteinExistence type="inferred from homology"/>
<comment type="caution">
    <text evidence="3">The sequence shown here is derived from an EMBL/GenBank/DDBJ whole genome shotgun (WGS) entry which is preliminary data.</text>
</comment>
<evidence type="ECO:0000256" key="1">
    <source>
        <dbReference type="ARBA" id="ARBA00044755"/>
    </source>
</evidence>
<dbReference type="AlphaFoldDB" id="A0A6N9Q2H0"/>
<sequence>MFKKSEANPNSIDTVIGKETTFEGELKTKASLRIEGQFSGDIQCAGDLAIGVDANVQSNINAKNVINAGIIRGTINTSGLLSITNTGKVFGDISVGSIKVEEGGIFSGESKMEEQKNVAIISNENHSDKQSDVKTIMHKIKKEKAKSQSVKNEQVYQMDR</sequence>
<comment type="similarity">
    <text evidence="1">Belongs to the bactofilin family.</text>
</comment>
<keyword evidence="4" id="KW-1185">Reference proteome</keyword>
<gene>
    <name evidence="3" type="ORF">ERL59_05720</name>
</gene>
<dbReference type="Proteomes" id="UP000448943">
    <property type="component" value="Unassembled WGS sequence"/>
</dbReference>
<evidence type="ECO:0000256" key="2">
    <source>
        <dbReference type="SAM" id="MobiDB-lite"/>
    </source>
</evidence>
<feature type="compositionally biased region" description="Polar residues" evidence="2">
    <location>
        <begin position="147"/>
        <end position="160"/>
    </location>
</feature>
<protein>
    <submittedName>
        <fullName evidence="3">Polymer-forming cytoskeletal protein</fullName>
    </submittedName>
</protein>
<feature type="region of interest" description="Disordered" evidence="2">
    <location>
        <begin position="140"/>
        <end position="160"/>
    </location>
</feature>
<dbReference type="RefSeq" id="WP_160645238.1">
    <property type="nucleotide sequence ID" value="NZ_SIJB01000014.1"/>
</dbReference>